<organism evidence="2 3">
    <name type="scientific">Bacteroides eggerthii</name>
    <dbReference type="NCBI Taxonomy" id="28111"/>
    <lineage>
        <taxon>Bacteria</taxon>
        <taxon>Pseudomonadati</taxon>
        <taxon>Bacteroidota</taxon>
        <taxon>Bacteroidia</taxon>
        <taxon>Bacteroidales</taxon>
        <taxon>Bacteroidaceae</taxon>
        <taxon>Bacteroides</taxon>
    </lineage>
</organism>
<evidence type="ECO:0000313" key="2">
    <source>
        <dbReference type="EMBL" id="SUV42757.1"/>
    </source>
</evidence>
<dbReference type="Gene3D" id="3.90.1200.10">
    <property type="match status" value="1"/>
</dbReference>
<dbReference type="InterPro" id="IPR011009">
    <property type="entry name" value="Kinase-like_dom_sf"/>
</dbReference>
<keyword evidence="2" id="KW-0808">Transferase</keyword>
<dbReference type="InterPro" id="IPR002575">
    <property type="entry name" value="Aminoglycoside_PTrfase"/>
</dbReference>
<dbReference type="OrthoDB" id="9800774at2"/>
<feature type="domain" description="Aminoglycoside phosphotransferase" evidence="1">
    <location>
        <begin position="163"/>
        <end position="207"/>
    </location>
</feature>
<reference evidence="2 3" key="1">
    <citation type="submission" date="2018-06" db="EMBL/GenBank/DDBJ databases">
        <authorList>
            <consortium name="Pathogen Informatics"/>
            <person name="Doyle S."/>
        </authorList>
    </citation>
    <scope>NUCLEOTIDE SEQUENCE [LARGE SCALE GENOMIC DNA]</scope>
    <source>
        <strain evidence="2 3">NCTC11155</strain>
    </source>
</reference>
<name>A0A380Z6W1_9BACE</name>
<dbReference type="Pfam" id="PF01636">
    <property type="entry name" value="APH"/>
    <property type="match status" value="1"/>
</dbReference>
<gene>
    <name evidence="2" type="ORF">NCTC11155_02131</name>
</gene>
<dbReference type="GO" id="GO:0016740">
    <property type="term" value="F:transferase activity"/>
    <property type="evidence" value="ECO:0007669"/>
    <property type="project" value="UniProtKB-KW"/>
</dbReference>
<dbReference type="AlphaFoldDB" id="A0A380Z6W1"/>
<dbReference type="Proteomes" id="UP000254424">
    <property type="component" value="Unassembled WGS sequence"/>
</dbReference>
<proteinExistence type="predicted"/>
<evidence type="ECO:0000259" key="1">
    <source>
        <dbReference type="Pfam" id="PF01636"/>
    </source>
</evidence>
<protein>
    <submittedName>
        <fullName evidence="2">Phosphotransferase enzyme family</fullName>
    </submittedName>
</protein>
<dbReference type="EMBL" id="UFSX01000002">
    <property type="protein sequence ID" value="SUV42757.1"/>
    <property type="molecule type" value="Genomic_DNA"/>
</dbReference>
<dbReference type="SUPFAM" id="SSF56112">
    <property type="entry name" value="Protein kinase-like (PK-like)"/>
    <property type="match status" value="1"/>
</dbReference>
<accession>A0A380Z6W1</accession>
<dbReference type="RefSeq" id="WP_004288351.1">
    <property type="nucleotide sequence ID" value="NZ_CABKNQ010000020.1"/>
</dbReference>
<evidence type="ECO:0000313" key="3">
    <source>
        <dbReference type="Proteomes" id="UP000254424"/>
    </source>
</evidence>
<dbReference type="GeneID" id="93068895"/>
<dbReference type="STRING" id="483216.BACEGG_00086"/>
<sequence>MEIEIKGHSGCQVEIVNKGGNLYISKSTHNKDYVPRLYRQAVKQQMASRAVYQHIRIPEIYEIERTEEYVNVKMEYVYSKNYIDYFEDAGFDQINYFIKALKIFIDWEIEHSSLEIIDRQVILDKFRDVCCKIQRNDFINKDKEVMEIMECSASVFQGIDEEIKIPVGHCHGDLTFSNILFNGNNYYLIDFLDSFIESPLLDLVKIRQDSHYGWSRLMYEHRWDNVRMDIISQKIDMEIAKYYSRYDWYGKYYALFQLMNFLRIIQYAKEEKVILFLKKELKSML</sequence>